<dbReference type="EMBL" id="JAGGKK010000011">
    <property type="protein sequence ID" value="MBP1949343.1"/>
    <property type="molecule type" value="Genomic_DNA"/>
</dbReference>
<dbReference type="RefSeq" id="WP_245251477.1">
    <property type="nucleotide sequence ID" value="NZ_JAGGKK010000011.1"/>
</dbReference>
<organism evidence="2 3">
    <name type="scientific">Virgibacillus litoralis</name>
    <dbReference type="NCBI Taxonomy" id="578221"/>
    <lineage>
        <taxon>Bacteria</taxon>
        <taxon>Bacillati</taxon>
        <taxon>Bacillota</taxon>
        <taxon>Bacilli</taxon>
        <taxon>Bacillales</taxon>
        <taxon>Bacillaceae</taxon>
        <taxon>Virgibacillus</taxon>
    </lineage>
</organism>
<evidence type="ECO:0000259" key="1">
    <source>
        <dbReference type="PROSITE" id="PS51500"/>
    </source>
</evidence>
<dbReference type="Proteomes" id="UP001519328">
    <property type="component" value="Unassembled WGS sequence"/>
</dbReference>
<dbReference type="GO" id="GO:0003677">
    <property type="term" value="F:DNA binding"/>
    <property type="evidence" value="ECO:0007669"/>
    <property type="project" value="UniProtKB-KW"/>
</dbReference>
<evidence type="ECO:0000313" key="3">
    <source>
        <dbReference type="Proteomes" id="UP001519328"/>
    </source>
</evidence>
<proteinExistence type="predicted"/>
<dbReference type="PROSITE" id="PS51500">
    <property type="entry name" value="SIN"/>
    <property type="match status" value="1"/>
</dbReference>
<name>A0ABS4HET7_9BACI</name>
<evidence type="ECO:0000313" key="2">
    <source>
        <dbReference type="EMBL" id="MBP1949343.1"/>
    </source>
</evidence>
<dbReference type="InterPro" id="IPR036281">
    <property type="entry name" value="SinR/SinI_dimer_dom_sf"/>
</dbReference>
<gene>
    <name evidence="2" type="ORF">J2Z82_002280</name>
</gene>
<sequence length="60" mass="7044">MVIMTHYKKGAEQQLDRDWVILIKQAKELGITEGEIRNFLQHQRTNILVPNPHLKTVHRG</sequence>
<accession>A0ABS4HET7</accession>
<dbReference type="SUPFAM" id="SSF47406">
    <property type="entry name" value="SinR repressor dimerisation domain-like"/>
    <property type="match status" value="1"/>
</dbReference>
<keyword evidence="2" id="KW-0238">DNA-binding</keyword>
<comment type="caution">
    <text evidence="2">The sequence shown here is derived from an EMBL/GenBank/DDBJ whole genome shotgun (WGS) entry which is preliminary data.</text>
</comment>
<keyword evidence="3" id="KW-1185">Reference proteome</keyword>
<protein>
    <submittedName>
        <fullName evidence="2">DNA-binding transcriptional MerR regulator</fullName>
    </submittedName>
</protein>
<dbReference type="InterPro" id="IPR010981">
    <property type="entry name" value="SinR/SinI_dimer_dom"/>
</dbReference>
<reference evidence="2 3" key="1">
    <citation type="submission" date="2021-03" db="EMBL/GenBank/DDBJ databases">
        <title>Genomic Encyclopedia of Type Strains, Phase IV (KMG-IV): sequencing the most valuable type-strain genomes for metagenomic binning, comparative biology and taxonomic classification.</title>
        <authorList>
            <person name="Goeker M."/>
        </authorList>
    </citation>
    <scope>NUCLEOTIDE SEQUENCE [LARGE SCALE GENOMIC DNA]</scope>
    <source>
        <strain evidence="2 3">DSM 21085</strain>
    </source>
</reference>
<feature type="domain" description="Sin" evidence="1">
    <location>
        <begin position="6"/>
        <end position="44"/>
    </location>
</feature>
<dbReference type="Pfam" id="PF08671">
    <property type="entry name" value="SinI"/>
    <property type="match status" value="1"/>
</dbReference>